<feature type="signal peptide" evidence="1">
    <location>
        <begin position="1"/>
        <end position="20"/>
    </location>
</feature>
<feature type="chain" id="PRO_5046446714" evidence="1">
    <location>
        <begin position="21"/>
        <end position="389"/>
    </location>
</feature>
<reference evidence="2 3" key="1">
    <citation type="submission" date="2022-04" db="EMBL/GenBank/DDBJ databases">
        <title>The arsenic-methylating capacity of Chitinophaga filiformis YT5 during chitin decomposition.</title>
        <authorList>
            <person name="Chen G."/>
            <person name="Liang Y."/>
        </authorList>
    </citation>
    <scope>NUCLEOTIDE SEQUENCE [LARGE SCALE GENOMIC DNA]</scope>
    <source>
        <strain evidence="2 3">YT5</strain>
    </source>
</reference>
<gene>
    <name evidence="2" type="ORF">MYF79_16830</name>
</gene>
<evidence type="ECO:0000313" key="2">
    <source>
        <dbReference type="EMBL" id="UPK66605.1"/>
    </source>
</evidence>
<sequence length="389" mass="42924">MKKLPLMMSILCFIYGNAIAQTSEEKDVRDQFNSGGVGHAAPTALTESGKNAKARLTNDALMELSKQYIPSIIANTGMATANFDNIGFTFGDDKFNFTKGIGNNFGLKINADAPNGSFTIFKPGQAAYVYSGELKYTFGQLGSKWFLLNNDGTVSDKVSSTRQSWFNVTGSLSQSSLPLFSSDSTYEKKHETAFELLLSWNGVFNSLYVPKYIRERMLWSIGAGIGKLNNYQTLDEITLEPGTYYSHTGAFAHIDDKVEGRKGNFKSFVGPVFRGAVFVPLLSPFSLTNVSLGITANSAGAFSSKHMLHGTAGIYFSKRHWDTNVDENPVLICNDNNIKNCHIVSRKKLVEDFSVGLICSWKNIQNMGDENYAVNNFRILLSAQIPLKF</sequence>
<accession>A0ABY4HS78</accession>
<keyword evidence="1" id="KW-0732">Signal</keyword>
<dbReference type="Proteomes" id="UP000830198">
    <property type="component" value="Chromosome"/>
</dbReference>
<dbReference type="RefSeq" id="WP_247808816.1">
    <property type="nucleotide sequence ID" value="NZ_CP095855.1"/>
</dbReference>
<organism evidence="2 3">
    <name type="scientific">Chitinophaga filiformis</name>
    <name type="common">Myxococcus filiformis</name>
    <name type="synonym">Flexibacter filiformis</name>
    <dbReference type="NCBI Taxonomy" id="104663"/>
    <lineage>
        <taxon>Bacteria</taxon>
        <taxon>Pseudomonadati</taxon>
        <taxon>Bacteroidota</taxon>
        <taxon>Chitinophagia</taxon>
        <taxon>Chitinophagales</taxon>
        <taxon>Chitinophagaceae</taxon>
        <taxon>Chitinophaga</taxon>
    </lineage>
</organism>
<dbReference type="EMBL" id="CP095855">
    <property type="protein sequence ID" value="UPK66605.1"/>
    <property type="molecule type" value="Genomic_DNA"/>
</dbReference>
<evidence type="ECO:0000313" key="3">
    <source>
        <dbReference type="Proteomes" id="UP000830198"/>
    </source>
</evidence>
<keyword evidence="3" id="KW-1185">Reference proteome</keyword>
<proteinExistence type="predicted"/>
<protein>
    <submittedName>
        <fullName evidence="2">Uncharacterized protein</fullName>
    </submittedName>
</protein>
<evidence type="ECO:0000256" key="1">
    <source>
        <dbReference type="SAM" id="SignalP"/>
    </source>
</evidence>
<name>A0ABY4HS78_CHIFI</name>